<proteinExistence type="predicted"/>
<feature type="region of interest" description="Disordered" evidence="1">
    <location>
        <begin position="118"/>
        <end position="137"/>
    </location>
</feature>
<reference evidence="2 3" key="1">
    <citation type="submission" date="2024-05" db="EMBL/GenBank/DDBJ databases">
        <title>Genome sequencing and assembly of Indian major carp, Cirrhinus mrigala (Hamilton, 1822).</title>
        <authorList>
            <person name="Mohindra V."/>
            <person name="Chowdhury L.M."/>
            <person name="Lal K."/>
            <person name="Jena J.K."/>
        </authorList>
    </citation>
    <scope>NUCLEOTIDE SEQUENCE [LARGE SCALE GENOMIC DNA]</scope>
    <source>
        <strain evidence="2">CM1030</strain>
        <tissue evidence="2">Blood</tissue>
    </source>
</reference>
<dbReference type="Proteomes" id="UP001529510">
    <property type="component" value="Unassembled WGS sequence"/>
</dbReference>
<protein>
    <submittedName>
        <fullName evidence="2">Uncharacterized protein</fullName>
    </submittedName>
</protein>
<feature type="compositionally biased region" description="Acidic residues" evidence="1">
    <location>
        <begin position="96"/>
        <end position="108"/>
    </location>
</feature>
<name>A0ABD0NF37_CIRMR</name>
<feature type="compositionally biased region" description="Basic and acidic residues" evidence="1">
    <location>
        <begin position="55"/>
        <end position="65"/>
    </location>
</feature>
<gene>
    <name evidence="2" type="ORF">M9458_044364</name>
</gene>
<comment type="caution">
    <text evidence="2">The sequence shown here is derived from an EMBL/GenBank/DDBJ whole genome shotgun (WGS) entry which is preliminary data.</text>
</comment>
<feature type="region of interest" description="Disordered" evidence="1">
    <location>
        <begin position="28"/>
        <end position="78"/>
    </location>
</feature>
<accession>A0ABD0NF37</accession>
<organism evidence="2 3">
    <name type="scientific">Cirrhinus mrigala</name>
    <name type="common">Mrigala</name>
    <dbReference type="NCBI Taxonomy" id="683832"/>
    <lineage>
        <taxon>Eukaryota</taxon>
        <taxon>Metazoa</taxon>
        <taxon>Chordata</taxon>
        <taxon>Craniata</taxon>
        <taxon>Vertebrata</taxon>
        <taxon>Euteleostomi</taxon>
        <taxon>Actinopterygii</taxon>
        <taxon>Neopterygii</taxon>
        <taxon>Teleostei</taxon>
        <taxon>Ostariophysi</taxon>
        <taxon>Cypriniformes</taxon>
        <taxon>Cyprinidae</taxon>
        <taxon>Labeoninae</taxon>
        <taxon>Labeonini</taxon>
        <taxon>Cirrhinus</taxon>
    </lineage>
</organism>
<evidence type="ECO:0000313" key="2">
    <source>
        <dbReference type="EMBL" id="KAL0160639.1"/>
    </source>
</evidence>
<dbReference type="AlphaFoldDB" id="A0ABD0NF37"/>
<feature type="non-terminal residue" evidence="2">
    <location>
        <position position="137"/>
    </location>
</feature>
<evidence type="ECO:0000313" key="3">
    <source>
        <dbReference type="Proteomes" id="UP001529510"/>
    </source>
</evidence>
<feature type="non-terminal residue" evidence="2">
    <location>
        <position position="1"/>
    </location>
</feature>
<keyword evidence="3" id="KW-1185">Reference proteome</keyword>
<sequence>NECSSEEDLLDLCDSLRDSEYFRDLQLESTEPPDKQLGYKGTTLLLPPASTPESGSRHNSTDFDTHQLFQTDDNVIPTGGEAMDRLVAIRNSEYQDYPESEQDEDSDTDNFPILVRSMSTSRRHSWEVPVSPIDLGR</sequence>
<dbReference type="EMBL" id="JAMKFB020000022">
    <property type="protein sequence ID" value="KAL0160639.1"/>
    <property type="molecule type" value="Genomic_DNA"/>
</dbReference>
<evidence type="ECO:0000256" key="1">
    <source>
        <dbReference type="SAM" id="MobiDB-lite"/>
    </source>
</evidence>
<feature type="region of interest" description="Disordered" evidence="1">
    <location>
        <begin position="90"/>
        <end position="112"/>
    </location>
</feature>